<protein>
    <submittedName>
        <fullName evidence="2">Uncharacterized protein</fullName>
    </submittedName>
</protein>
<sequence>MLSGMYENAVQSQLTSILDQDHKRERSKAAFPPQELYPGTRKLLRNSVRFHRRN</sequence>
<reference evidence="2" key="2">
    <citation type="journal article" date="2015" name="Fish Shellfish Immunol.">
        <title>Early steps in the European eel (Anguilla anguilla)-Vibrio vulnificus interaction in the gills: Role of the RtxA13 toxin.</title>
        <authorList>
            <person name="Callol A."/>
            <person name="Pajuelo D."/>
            <person name="Ebbesson L."/>
            <person name="Teles M."/>
            <person name="MacKenzie S."/>
            <person name="Amaro C."/>
        </authorList>
    </citation>
    <scope>NUCLEOTIDE SEQUENCE</scope>
</reference>
<dbReference type="EMBL" id="GBXM01073459">
    <property type="protein sequence ID" value="JAH35118.1"/>
    <property type="molecule type" value="Transcribed_RNA"/>
</dbReference>
<proteinExistence type="predicted"/>
<dbReference type="AlphaFoldDB" id="A0A0E9S3J3"/>
<feature type="region of interest" description="Disordered" evidence="1">
    <location>
        <begin position="13"/>
        <end position="54"/>
    </location>
</feature>
<accession>A0A0E9S3J3</accession>
<feature type="compositionally biased region" description="Basic residues" evidence="1">
    <location>
        <begin position="42"/>
        <end position="54"/>
    </location>
</feature>
<evidence type="ECO:0000256" key="1">
    <source>
        <dbReference type="SAM" id="MobiDB-lite"/>
    </source>
</evidence>
<evidence type="ECO:0000313" key="2">
    <source>
        <dbReference type="EMBL" id="JAH35118.1"/>
    </source>
</evidence>
<reference evidence="2" key="1">
    <citation type="submission" date="2014-11" db="EMBL/GenBank/DDBJ databases">
        <authorList>
            <person name="Amaro Gonzalez C."/>
        </authorList>
    </citation>
    <scope>NUCLEOTIDE SEQUENCE</scope>
</reference>
<feature type="compositionally biased region" description="Basic and acidic residues" evidence="1">
    <location>
        <begin position="19"/>
        <end position="28"/>
    </location>
</feature>
<organism evidence="2">
    <name type="scientific">Anguilla anguilla</name>
    <name type="common">European freshwater eel</name>
    <name type="synonym">Muraena anguilla</name>
    <dbReference type="NCBI Taxonomy" id="7936"/>
    <lineage>
        <taxon>Eukaryota</taxon>
        <taxon>Metazoa</taxon>
        <taxon>Chordata</taxon>
        <taxon>Craniata</taxon>
        <taxon>Vertebrata</taxon>
        <taxon>Euteleostomi</taxon>
        <taxon>Actinopterygii</taxon>
        <taxon>Neopterygii</taxon>
        <taxon>Teleostei</taxon>
        <taxon>Anguilliformes</taxon>
        <taxon>Anguillidae</taxon>
        <taxon>Anguilla</taxon>
    </lineage>
</organism>
<name>A0A0E9S3J3_ANGAN</name>